<protein>
    <recommendedName>
        <fullName evidence="15">Riboflavin biosynthesis protein</fullName>
    </recommendedName>
    <domain>
        <recommendedName>
            <fullName evidence="15">Riboflavin kinase</fullName>
            <ecNumber evidence="15">2.7.1.26</ecNumber>
        </recommendedName>
        <alternativeName>
            <fullName evidence="15">Flavokinase</fullName>
        </alternativeName>
    </domain>
    <domain>
        <recommendedName>
            <fullName evidence="15">FMN adenylyltransferase</fullName>
            <ecNumber evidence="15">2.7.7.2</ecNumber>
        </recommendedName>
        <alternativeName>
            <fullName evidence="15">FAD pyrophosphorylase</fullName>
        </alternativeName>
        <alternativeName>
            <fullName evidence="15">FAD synthase</fullName>
        </alternativeName>
    </domain>
</protein>
<dbReference type="Gene3D" id="2.40.30.30">
    <property type="entry name" value="Riboflavin kinase-like"/>
    <property type="match status" value="1"/>
</dbReference>
<comment type="pathway">
    <text evidence="2 15">Cofactor biosynthesis; FAD biosynthesis; FAD from FMN: step 1/1.</text>
</comment>
<evidence type="ECO:0000313" key="17">
    <source>
        <dbReference type="EMBL" id="AHG60220.1"/>
    </source>
</evidence>
<name>W0P4E1_BUCMP</name>
<dbReference type="PIRSF" id="PIRSF004491">
    <property type="entry name" value="FAD_Synth"/>
    <property type="match status" value="1"/>
</dbReference>
<keyword evidence="7 15" id="KW-0548">Nucleotidyltransferase</keyword>
<evidence type="ECO:0000256" key="8">
    <source>
        <dbReference type="ARBA" id="ARBA00022741"/>
    </source>
</evidence>
<comment type="function">
    <text evidence="1">Catalyzes the phosphorylation of riboflavin to FMN followed by the adenylation of FMN to FAD.</text>
</comment>
<evidence type="ECO:0000256" key="15">
    <source>
        <dbReference type="PIRNR" id="PIRNR004491"/>
    </source>
</evidence>
<keyword evidence="11 15" id="KW-0067">ATP-binding</keyword>
<comment type="catalytic activity">
    <reaction evidence="13 15">
        <text>riboflavin + ATP = FMN + ADP + H(+)</text>
        <dbReference type="Rhea" id="RHEA:14357"/>
        <dbReference type="ChEBI" id="CHEBI:15378"/>
        <dbReference type="ChEBI" id="CHEBI:30616"/>
        <dbReference type="ChEBI" id="CHEBI:57986"/>
        <dbReference type="ChEBI" id="CHEBI:58210"/>
        <dbReference type="ChEBI" id="CHEBI:456216"/>
        <dbReference type="EC" id="2.7.1.26"/>
    </reaction>
</comment>
<reference evidence="17 18" key="1">
    <citation type="journal article" date="2013" name="BMC Genomics">
        <title>Comparative analysis of genome sequences from four strains of the Buchnera aphidicola Mp endosymbion of the green peach aphid, Myzus persicae.</title>
        <authorList>
            <person name="Jiang Z."/>
            <person name="Jones D.H."/>
            <person name="Khuri S."/>
            <person name="Tsinoremas N.F."/>
            <person name="Wyss T."/>
            <person name="Jander G."/>
            <person name="Wilson A.C."/>
        </authorList>
    </citation>
    <scope>NUCLEOTIDE SEQUENCE [LARGE SCALE GENOMIC DNA]</scope>
    <source>
        <strain evidence="18">str. USDA (Myzus persicae)</strain>
    </source>
</reference>
<evidence type="ECO:0000259" key="16">
    <source>
        <dbReference type="SMART" id="SM00904"/>
    </source>
</evidence>
<keyword evidence="4 15" id="KW-0285">Flavoprotein</keyword>
<dbReference type="GO" id="GO:0003919">
    <property type="term" value="F:FMN adenylyltransferase activity"/>
    <property type="evidence" value="ECO:0007669"/>
    <property type="project" value="UniProtKB-UniRule"/>
</dbReference>
<evidence type="ECO:0000256" key="12">
    <source>
        <dbReference type="ARBA" id="ARBA00023268"/>
    </source>
</evidence>
<evidence type="ECO:0000256" key="10">
    <source>
        <dbReference type="ARBA" id="ARBA00022827"/>
    </source>
</evidence>
<keyword evidence="12" id="KW-0511">Multifunctional enzyme</keyword>
<evidence type="ECO:0000256" key="7">
    <source>
        <dbReference type="ARBA" id="ARBA00022695"/>
    </source>
</evidence>
<dbReference type="RefSeq" id="WP_025368796.1">
    <property type="nucleotide sequence ID" value="NZ_CP002697.1"/>
</dbReference>
<evidence type="ECO:0000256" key="5">
    <source>
        <dbReference type="ARBA" id="ARBA00022643"/>
    </source>
</evidence>
<dbReference type="PANTHER" id="PTHR22749:SF6">
    <property type="entry name" value="RIBOFLAVIN KINASE"/>
    <property type="match status" value="1"/>
</dbReference>
<evidence type="ECO:0000256" key="14">
    <source>
        <dbReference type="ARBA" id="ARBA00049494"/>
    </source>
</evidence>
<dbReference type="AlphaFoldDB" id="W0P4E1"/>
<keyword evidence="6 15" id="KW-0808">Transferase</keyword>
<dbReference type="GO" id="GO:0008531">
    <property type="term" value="F:riboflavin kinase activity"/>
    <property type="evidence" value="ECO:0007669"/>
    <property type="project" value="UniProtKB-UniRule"/>
</dbReference>
<dbReference type="GO" id="GO:0006747">
    <property type="term" value="P:FAD biosynthetic process"/>
    <property type="evidence" value="ECO:0007669"/>
    <property type="project" value="UniProtKB-UniRule"/>
</dbReference>
<dbReference type="InterPro" id="IPR023465">
    <property type="entry name" value="Riboflavin_kinase_dom_sf"/>
</dbReference>
<gene>
    <name evidence="17" type="primary">ribf</name>
    <name evidence="17" type="ORF">BUMPUSDA_CDS00444</name>
</gene>
<dbReference type="GO" id="GO:0009398">
    <property type="term" value="P:FMN biosynthetic process"/>
    <property type="evidence" value="ECO:0007669"/>
    <property type="project" value="UniProtKB-UniRule"/>
</dbReference>
<dbReference type="InterPro" id="IPR002606">
    <property type="entry name" value="Riboflavin_kinase_bac"/>
</dbReference>
<evidence type="ECO:0000256" key="4">
    <source>
        <dbReference type="ARBA" id="ARBA00022630"/>
    </source>
</evidence>
<dbReference type="EMBL" id="CP002697">
    <property type="protein sequence ID" value="AHG60220.1"/>
    <property type="molecule type" value="Genomic_DNA"/>
</dbReference>
<evidence type="ECO:0000256" key="6">
    <source>
        <dbReference type="ARBA" id="ARBA00022679"/>
    </source>
</evidence>
<dbReference type="NCBIfam" id="TIGR00083">
    <property type="entry name" value="ribF"/>
    <property type="match status" value="1"/>
</dbReference>
<dbReference type="PANTHER" id="PTHR22749">
    <property type="entry name" value="RIBOFLAVIN KINASE/FMN ADENYLYLTRANSFERASE"/>
    <property type="match status" value="1"/>
</dbReference>
<evidence type="ECO:0000256" key="1">
    <source>
        <dbReference type="ARBA" id="ARBA00002121"/>
    </source>
</evidence>
<dbReference type="Gene3D" id="3.40.50.620">
    <property type="entry name" value="HUPs"/>
    <property type="match status" value="1"/>
</dbReference>
<dbReference type="PATRIC" id="fig|1009856.3.peg.141"/>
<dbReference type="HOGENOM" id="CLU_048437_0_2_6"/>
<comment type="similarity">
    <text evidence="15">Belongs to the ribF family.</text>
</comment>
<feature type="domain" description="Riboflavin kinase" evidence="16">
    <location>
        <begin position="183"/>
        <end position="309"/>
    </location>
</feature>
<evidence type="ECO:0000256" key="11">
    <source>
        <dbReference type="ARBA" id="ARBA00022840"/>
    </source>
</evidence>
<keyword evidence="9 15" id="KW-0418">Kinase</keyword>
<dbReference type="KEGG" id="bapu:BUMPUSDA_CDS00444"/>
<proteinExistence type="inferred from homology"/>
<evidence type="ECO:0000313" key="18">
    <source>
        <dbReference type="Proteomes" id="UP000019087"/>
    </source>
</evidence>
<dbReference type="Pfam" id="PF01687">
    <property type="entry name" value="Flavokinase"/>
    <property type="match status" value="1"/>
</dbReference>
<dbReference type="SUPFAM" id="SSF82114">
    <property type="entry name" value="Riboflavin kinase-like"/>
    <property type="match status" value="1"/>
</dbReference>
<organism evidence="17 18">
    <name type="scientific">Buchnera aphidicola str. USDA</name>
    <name type="common">Myzus persicae</name>
    <dbReference type="NCBI Taxonomy" id="1009856"/>
    <lineage>
        <taxon>Bacteria</taxon>
        <taxon>Pseudomonadati</taxon>
        <taxon>Pseudomonadota</taxon>
        <taxon>Gammaproteobacteria</taxon>
        <taxon>Enterobacterales</taxon>
        <taxon>Erwiniaceae</taxon>
        <taxon>Buchnera</taxon>
    </lineage>
</organism>
<dbReference type="NCBIfam" id="NF004163">
    <property type="entry name" value="PRK05627.1-6"/>
    <property type="match status" value="1"/>
</dbReference>
<dbReference type="Pfam" id="PF06574">
    <property type="entry name" value="FAD_syn"/>
    <property type="match status" value="1"/>
</dbReference>
<dbReference type="InterPro" id="IPR014729">
    <property type="entry name" value="Rossmann-like_a/b/a_fold"/>
</dbReference>
<evidence type="ECO:0000256" key="3">
    <source>
        <dbReference type="ARBA" id="ARBA00005201"/>
    </source>
</evidence>
<keyword evidence="8 15" id="KW-0547">Nucleotide-binding</keyword>
<keyword evidence="5 15" id="KW-0288">FMN</keyword>
<dbReference type="EC" id="2.7.7.2" evidence="15"/>
<dbReference type="EC" id="2.7.1.26" evidence="15"/>
<dbReference type="InterPro" id="IPR015865">
    <property type="entry name" value="Riboflavin_kinase_bac/euk"/>
</dbReference>
<accession>W0P4E1</accession>
<sequence>MNIIRGIHNIKEMNSNSVVTIGNFDGIHLGHQKLFSYIHKIGQEYKIPTIIILFEPQPLEFLKNKDAPVRITTFREKIKRISYFNINKVLCIRFNNFFKSLSAEDFIINILINKLHIKFIVIGEDFKFGFKRTGDFDLLEEFKNKYKFQIIKIKSLYKNNIKISSTNIRIALSQNKIKLASLLLGRSYSIFGKVVHGNAIGRRIGYPTANISLKKYSFLKNGVYAVKVRYLSNQICTGICNIGIKKNFFSTKKNRILEVYLFDQNINLYGKYIEVILYKRIRDEKIFISTKELQNQIYQDILIVKNFFEIYKN</sequence>
<keyword evidence="10 15" id="KW-0274">FAD</keyword>
<dbReference type="GO" id="GO:0005524">
    <property type="term" value="F:ATP binding"/>
    <property type="evidence" value="ECO:0007669"/>
    <property type="project" value="UniProtKB-UniRule"/>
</dbReference>
<dbReference type="SUPFAM" id="SSF52374">
    <property type="entry name" value="Nucleotidylyl transferase"/>
    <property type="match status" value="1"/>
</dbReference>
<comment type="catalytic activity">
    <reaction evidence="14 15">
        <text>FMN + ATP + H(+) = FAD + diphosphate</text>
        <dbReference type="Rhea" id="RHEA:17237"/>
        <dbReference type="ChEBI" id="CHEBI:15378"/>
        <dbReference type="ChEBI" id="CHEBI:30616"/>
        <dbReference type="ChEBI" id="CHEBI:33019"/>
        <dbReference type="ChEBI" id="CHEBI:57692"/>
        <dbReference type="ChEBI" id="CHEBI:58210"/>
        <dbReference type="EC" id="2.7.7.2"/>
    </reaction>
</comment>
<dbReference type="FunFam" id="3.40.50.620:FF:000021">
    <property type="entry name" value="Riboflavin biosynthesis protein"/>
    <property type="match status" value="1"/>
</dbReference>
<dbReference type="UniPathway" id="UPA00277">
    <property type="reaction ID" value="UER00407"/>
</dbReference>
<dbReference type="UniPathway" id="UPA00276">
    <property type="reaction ID" value="UER00406"/>
</dbReference>
<evidence type="ECO:0000256" key="9">
    <source>
        <dbReference type="ARBA" id="ARBA00022777"/>
    </source>
</evidence>
<comment type="pathway">
    <text evidence="3 15">Cofactor biosynthesis; FMN biosynthesis; FMN from riboflavin (ATP route): step 1/1.</text>
</comment>
<dbReference type="InterPro" id="IPR023468">
    <property type="entry name" value="Riboflavin_kinase"/>
</dbReference>
<dbReference type="Proteomes" id="UP000019087">
    <property type="component" value="Chromosome"/>
</dbReference>
<dbReference type="NCBIfam" id="NF004162">
    <property type="entry name" value="PRK05627.1-5"/>
    <property type="match status" value="1"/>
</dbReference>
<dbReference type="CDD" id="cd02064">
    <property type="entry name" value="FAD_synthetase_N"/>
    <property type="match status" value="1"/>
</dbReference>
<evidence type="ECO:0000256" key="13">
    <source>
        <dbReference type="ARBA" id="ARBA00047880"/>
    </source>
</evidence>
<evidence type="ECO:0000256" key="2">
    <source>
        <dbReference type="ARBA" id="ARBA00004726"/>
    </source>
</evidence>
<dbReference type="GO" id="GO:0009231">
    <property type="term" value="P:riboflavin biosynthetic process"/>
    <property type="evidence" value="ECO:0007669"/>
    <property type="project" value="InterPro"/>
</dbReference>
<dbReference type="InterPro" id="IPR015864">
    <property type="entry name" value="FAD_synthase"/>
</dbReference>
<dbReference type="SMART" id="SM00904">
    <property type="entry name" value="Flavokinase"/>
    <property type="match status" value="1"/>
</dbReference>